<accession>A0A0A6PA73</accession>
<dbReference type="AlphaFoldDB" id="A0A0A6PA73"/>
<dbReference type="Pfam" id="PF08660">
    <property type="entry name" value="Alg14"/>
    <property type="match status" value="1"/>
</dbReference>
<dbReference type="InterPro" id="IPR013969">
    <property type="entry name" value="Oligosacch_biosynth_Alg14"/>
</dbReference>
<dbReference type="Proteomes" id="UP000030428">
    <property type="component" value="Unassembled WGS sequence"/>
</dbReference>
<gene>
    <name evidence="1" type="ORF">PN36_20115</name>
</gene>
<evidence type="ECO:0000313" key="1">
    <source>
        <dbReference type="EMBL" id="KHD07588.1"/>
    </source>
</evidence>
<protein>
    <submittedName>
        <fullName evidence="1">Uncharacterized protein</fullName>
    </submittedName>
</protein>
<proteinExistence type="predicted"/>
<evidence type="ECO:0000313" key="2">
    <source>
        <dbReference type="Proteomes" id="UP000030428"/>
    </source>
</evidence>
<keyword evidence="2" id="KW-1185">Reference proteome</keyword>
<reference evidence="1 2" key="1">
    <citation type="journal article" date="2016" name="Front. Microbiol.">
        <title>Single-Cell (Meta-)Genomics of a Dimorphic Candidatus Thiomargarita nelsonii Reveals Genomic Plasticity.</title>
        <authorList>
            <person name="Flood B.E."/>
            <person name="Fliss P."/>
            <person name="Jones D.S."/>
            <person name="Dick G.J."/>
            <person name="Jain S."/>
            <person name="Kaster A.K."/>
            <person name="Winkel M."/>
            <person name="Mussmann M."/>
            <person name="Bailey J."/>
        </authorList>
    </citation>
    <scope>NUCLEOTIDE SEQUENCE [LARGE SCALE GENOMIC DNA]</scope>
    <source>
        <strain evidence="1">Hydrate Ridge</strain>
    </source>
</reference>
<organism evidence="1 2">
    <name type="scientific">Candidatus Thiomargarita nelsonii</name>
    <dbReference type="NCBI Taxonomy" id="1003181"/>
    <lineage>
        <taxon>Bacteria</taxon>
        <taxon>Pseudomonadati</taxon>
        <taxon>Pseudomonadota</taxon>
        <taxon>Gammaproteobacteria</taxon>
        <taxon>Thiotrichales</taxon>
        <taxon>Thiotrichaceae</taxon>
        <taxon>Thiomargarita</taxon>
    </lineage>
</organism>
<comment type="caution">
    <text evidence="1">The sequence shown here is derived from an EMBL/GenBank/DDBJ whole genome shotgun (WGS) entry which is preliminary data.</text>
</comment>
<dbReference type="Gene3D" id="3.40.50.2000">
    <property type="entry name" value="Glycogen Phosphorylase B"/>
    <property type="match status" value="1"/>
</dbReference>
<name>A0A0A6PA73_9GAMM</name>
<sequence>MVASFGGHWVQLRRLEPAFYDYKLIYVTTDKSCQSQLDNCGFYVVTDAALDSKLKMIRMALEVFWVVLKTRPSVVVSTGAAPGFFSLVFGRMLGAKTIWVDSMANVEQMSVSGLKVRRFASLWLTQWEHLAKKNGPYYRGKVL</sequence>
<dbReference type="EMBL" id="JSZA02000085">
    <property type="protein sequence ID" value="KHD07588.1"/>
    <property type="molecule type" value="Genomic_DNA"/>
</dbReference>
<dbReference type="GO" id="GO:0006488">
    <property type="term" value="P:dolichol-linked oligosaccharide biosynthetic process"/>
    <property type="evidence" value="ECO:0007669"/>
    <property type="project" value="InterPro"/>
</dbReference>